<evidence type="ECO:0000313" key="9">
    <source>
        <dbReference type="EMBL" id="KAG0247502.1"/>
    </source>
</evidence>
<accession>A0A9P6PLF0</accession>
<dbReference type="PROSITE" id="PS50217">
    <property type="entry name" value="BZIP"/>
    <property type="match status" value="1"/>
</dbReference>
<evidence type="ECO:0000256" key="3">
    <source>
        <dbReference type="ARBA" id="ARBA00023125"/>
    </source>
</evidence>
<protein>
    <recommendedName>
        <fullName evidence="8">BZIP domain-containing protein</fullName>
    </recommendedName>
</protein>
<name>A0A9P6PLF0_9FUNG</name>
<dbReference type="Pfam" id="PF00170">
    <property type="entry name" value="bZIP_1"/>
    <property type="match status" value="1"/>
</dbReference>
<dbReference type="PANTHER" id="PTHR46164:SF3">
    <property type="entry name" value="ATF6, ISOFORM C"/>
    <property type="match status" value="1"/>
</dbReference>
<keyword evidence="10" id="KW-1185">Reference proteome</keyword>
<dbReference type="InterPro" id="IPR004827">
    <property type="entry name" value="bZIP"/>
</dbReference>
<dbReference type="GO" id="GO:0030968">
    <property type="term" value="P:endoplasmic reticulum unfolded protein response"/>
    <property type="evidence" value="ECO:0007669"/>
    <property type="project" value="TreeGrafter"/>
</dbReference>
<keyword evidence="2" id="KW-0805">Transcription regulation</keyword>
<reference evidence="9" key="1">
    <citation type="journal article" date="2020" name="Fungal Divers.">
        <title>Resolving the Mortierellaceae phylogeny through synthesis of multi-gene phylogenetics and phylogenomics.</title>
        <authorList>
            <person name="Vandepol N."/>
            <person name="Liber J."/>
            <person name="Desiro A."/>
            <person name="Na H."/>
            <person name="Kennedy M."/>
            <person name="Barry K."/>
            <person name="Grigoriev I.V."/>
            <person name="Miller A.N."/>
            <person name="O'Donnell K."/>
            <person name="Stajich J.E."/>
            <person name="Bonito G."/>
        </authorList>
    </citation>
    <scope>NUCLEOTIDE SEQUENCE</scope>
    <source>
        <strain evidence="9">KOD948</strain>
    </source>
</reference>
<comment type="caution">
    <text evidence="9">The sequence shown here is derived from an EMBL/GenBank/DDBJ whole genome shotgun (WGS) entry which is preliminary data.</text>
</comment>
<dbReference type="GO" id="GO:0016020">
    <property type="term" value="C:membrane"/>
    <property type="evidence" value="ECO:0007669"/>
    <property type="project" value="UniProtKB-SubCell"/>
</dbReference>
<dbReference type="GO" id="GO:0005634">
    <property type="term" value="C:nucleus"/>
    <property type="evidence" value="ECO:0007669"/>
    <property type="project" value="TreeGrafter"/>
</dbReference>
<feature type="compositionally biased region" description="Low complexity" evidence="7">
    <location>
        <begin position="179"/>
        <end position="201"/>
    </location>
</feature>
<feature type="compositionally biased region" description="Polar residues" evidence="7">
    <location>
        <begin position="67"/>
        <end position="85"/>
    </location>
</feature>
<dbReference type="Proteomes" id="UP000726737">
    <property type="component" value="Unassembled WGS sequence"/>
</dbReference>
<evidence type="ECO:0000256" key="4">
    <source>
        <dbReference type="ARBA" id="ARBA00023163"/>
    </source>
</evidence>
<keyword evidence="3" id="KW-0238">DNA-binding</keyword>
<sequence length="648" mass="70461">MTSNSNNTTVSSATEDDSILSFLTTDFLESQTTNPAAFDSTQFFDSLPSDNNNLKFQDLLHPPSPPTSVGTFSESSGSPQHSNVDSCDEGSGSEMAMDNNPLEYWQYVYSDLTQPSASFPLLADPIQQQQQQPGAWPLLPNVDAALLQPSIVPAFATGTLFDSSNNTSDTHTANSLGPNDNSANNMNSSTNSNNNNNTNRSFGAAAPNTPPSPAVSIKAEKKTKRIKKQIPTASHPAPLLPLAPLKPLITLAPQPTPPSPPVSVHDTFIKQSPPLSPCIVPAPSTAGTPTGGSMRRPSIIPALTPSLTRSNPVIVKSTLLPDEKPQSEAVMTAQAKRQERLIKNRAAALLSRKRKREHISLLESHTDLLKNDNQELKERVSELEENVNVLTEERDTARHERDSARQECERLHRQITVLTHRSHSQSDNSVLMDMDLERNIRTADAERGLNSKATGVVFMIILFSFALFNLPGGKLETLMVGGSLDRPRIGSSIVGRALNSYTKNPTISGQVRESSATRQDLNNMTDLVVFSDNRALQNWLGHEPVSIPSKAATEAPVVASAITPEKQMVRETLPLAADETTKSVGFISQGRESLPWVHTDAPKEMNEPDRDAWLYCSNMLYSLRSTTVTKAAGSGQATNGEIRRPRIS</sequence>
<evidence type="ECO:0000256" key="6">
    <source>
        <dbReference type="SAM" id="Coils"/>
    </source>
</evidence>
<dbReference type="PANTHER" id="PTHR46164">
    <property type="entry name" value="ATF6, ISOFORM C"/>
    <property type="match status" value="1"/>
</dbReference>
<dbReference type="EMBL" id="JAAAJA010001360">
    <property type="protein sequence ID" value="KAG0247502.1"/>
    <property type="molecule type" value="Genomic_DNA"/>
</dbReference>
<feature type="region of interest" description="Disordered" evidence="7">
    <location>
        <begin position="54"/>
        <end position="97"/>
    </location>
</feature>
<evidence type="ECO:0000313" key="10">
    <source>
        <dbReference type="Proteomes" id="UP000726737"/>
    </source>
</evidence>
<feature type="compositionally biased region" description="Polar residues" evidence="7">
    <location>
        <begin position="166"/>
        <end position="178"/>
    </location>
</feature>
<feature type="region of interest" description="Disordered" evidence="7">
    <location>
        <begin position="166"/>
        <end position="217"/>
    </location>
</feature>
<evidence type="ECO:0000256" key="7">
    <source>
        <dbReference type="SAM" id="MobiDB-lite"/>
    </source>
</evidence>
<keyword evidence="6" id="KW-0175">Coiled coil</keyword>
<dbReference type="Gene3D" id="1.20.5.170">
    <property type="match status" value="1"/>
</dbReference>
<evidence type="ECO:0000256" key="2">
    <source>
        <dbReference type="ARBA" id="ARBA00023015"/>
    </source>
</evidence>
<dbReference type="SUPFAM" id="SSF57959">
    <property type="entry name" value="Leucine zipper domain"/>
    <property type="match status" value="1"/>
</dbReference>
<dbReference type="CDD" id="cd14686">
    <property type="entry name" value="bZIP"/>
    <property type="match status" value="1"/>
</dbReference>
<evidence type="ECO:0000256" key="1">
    <source>
        <dbReference type="ARBA" id="ARBA00004167"/>
    </source>
</evidence>
<dbReference type="AlphaFoldDB" id="A0A9P6PLF0"/>
<feature type="coiled-coil region" evidence="6">
    <location>
        <begin position="359"/>
        <end position="421"/>
    </location>
</feature>
<proteinExistence type="predicted"/>
<feature type="region of interest" description="Disordered" evidence="7">
    <location>
        <begin position="275"/>
        <end position="296"/>
    </location>
</feature>
<feature type="non-terminal residue" evidence="9">
    <location>
        <position position="648"/>
    </location>
</feature>
<gene>
    <name evidence="9" type="ORF">BG011_001386</name>
</gene>
<dbReference type="GO" id="GO:0000978">
    <property type="term" value="F:RNA polymerase II cis-regulatory region sequence-specific DNA binding"/>
    <property type="evidence" value="ECO:0007669"/>
    <property type="project" value="TreeGrafter"/>
</dbReference>
<dbReference type="OrthoDB" id="674948at2759"/>
<feature type="domain" description="BZIP" evidence="8">
    <location>
        <begin position="334"/>
        <end position="393"/>
    </location>
</feature>
<keyword evidence="4" id="KW-0804">Transcription</keyword>
<organism evidence="9 10">
    <name type="scientific">Mortierella polycephala</name>
    <dbReference type="NCBI Taxonomy" id="41804"/>
    <lineage>
        <taxon>Eukaryota</taxon>
        <taxon>Fungi</taxon>
        <taxon>Fungi incertae sedis</taxon>
        <taxon>Mucoromycota</taxon>
        <taxon>Mortierellomycotina</taxon>
        <taxon>Mortierellomycetes</taxon>
        <taxon>Mortierellales</taxon>
        <taxon>Mortierellaceae</taxon>
        <taxon>Mortierella</taxon>
    </lineage>
</organism>
<dbReference type="InterPro" id="IPR046347">
    <property type="entry name" value="bZIP_sf"/>
</dbReference>
<evidence type="ECO:0000259" key="8">
    <source>
        <dbReference type="PROSITE" id="PS50217"/>
    </source>
</evidence>
<dbReference type="InterPro" id="IPR051882">
    <property type="entry name" value="ATF_bZIP_TF"/>
</dbReference>
<comment type="subcellular location">
    <subcellularLocation>
        <location evidence="1">Membrane</location>
        <topology evidence="1">Single-pass membrane protein</topology>
    </subcellularLocation>
</comment>
<dbReference type="SMART" id="SM00338">
    <property type="entry name" value="BRLZ"/>
    <property type="match status" value="1"/>
</dbReference>
<keyword evidence="5" id="KW-0539">Nucleus</keyword>
<evidence type="ECO:0000256" key="5">
    <source>
        <dbReference type="ARBA" id="ARBA00023242"/>
    </source>
</evidence>
<dbReference type="GO" id="GO:0000981">
    <property type="term" value="F:DNA-binding transcription factor activity, RNA polymerase II-specific"/>
    <property type="evidence" value="ECO:0007669"/>
    <property type="project" value="TreeGrafter"/>
</dbReference>